<dbReference type="Gene3D" id="3.40.50.200">
    <property type="entry name" value="Peptidase S8/S53 domain"/>
    <property type="match status" value="1"/>
</dbReference>
<feature type="active site" description="Charge relay system" evidence="5">
    <location>
        <position position="243"/>
    </location>
</feature>
<feature type="domain" description="Peptidase C-terminal archaeal/bacterial" evidence="8">
    <location>
        <begin position="512"/>
        <end position="579"/>
    </location>
</feature>
<evidence type="ECO:0000256" key="5">
    <source>
        <dbReference type="PROSITE-ProRule" id="PRU01240"/>
    </source>
</evidence>
<dbReference type="CDD" id="cd07496">
    <property type="entry name" value="Peptidases_S8_13"/>
    <property type="match status" value="1"/>
</dbReference>
<sequence>MILRNSLLCLVLAGACAPAFAGAKIDFSAINDATTSKAPRFIVKYRAGSPERLQPAARQKSLDAATARAQPQIAMKADASGKKAGLRVSTMRATAGGNMHIVRASQRLTKLEAEALMRSLAAGANVEYVAVDGRVHADALPNDPVLATHQMWHYGTGTGGARVTSAWDLGAKGAGVVVAVVDTGATHHPDLEANLLPGYDMITDKDVSGRATDLQEAGGWDLGDWTTAGQCGAGSGARNSSWHGTHVSGTIAEVTNNGVGGAGVAPDARIVPVRVLGHCGGYTSDVADGIIWAAGGTVPGVPVNPNPAEVINLSLGGNETCPQVTQDAVNIAISLGATVVVAAGNDNTDASMHSPASCANVVTVGASGYSGQRASYSNYGTKVDLAAPGGAGVEGSPNGHIWSTLNNGTTVPNAFIYAGYTGTSMATPHVAGIVALMQSMAPKPLTPAQVEGLLVSSARPFPVKPDRAIGAGIVDATAAVQRAQTFGQPVTGRPMTSGVAQSVPPLAAGQSVIYQIDVPANATRLEFLTYNGRGTARLYAQYESEPMPASNIGASARPGTNQTIVLNTPAAGRYYLKITAAADLAGVSVRATVR</sequence>
<organism evidence="9 10">
    <name type="scientific">Noviluteimonas lactosilytica</name>
    <dbReference type="NCBI Taxonomy" id="2888523"/>
    <lineage>
        <taxon>Bacteria</taxon>
        <taxon>Pseudomonadati</taxon>
        <taxon>Pseudomonadota</taxon>
        <taxon>Gammaproteobacteria</taxon>
        <taxon>Lysobacterales</taxon>
        <taxon>Lysobacteraceae</taxon>
        <taxon>Noviluteimonas</taxon>
    </lineage>
</organism>
<dbReference type="InterPro" id="IPR036852">
    <property type="entry name" value="Peptidase_S8/S53_dom_sf"/>
</dbReference>
<keyword evidence="10" id="KW-1185">Reference proteome</keyword>
<evidence type="ECO:0000256" key="3">
    <source>
        <dbReference type="ARBA" id="ARBA00022801"/>
    </source>
</evidence>
<dbReference type="RefSeq" id="WP_230526986.1">
    <property type="nucleotide sequence ID" value="NZ_JAJGAK010000002.1"/>
</dbReference>
<dbReference type="InterPro" id="IPR023828">
    <property type="entry name" value="Peptidase_S8_Ser-AS"/>
</dbReference>
<keyword evidence="2 5" id="KW-0645">Protease</keyword>
<dbReference type="SUPFAM" id="SSF52743">
    <property type="entry name" value="Subtilisin-like"/>
    <property type="match status" value="1"/>
</dbReference>
<feature type="signal peptide" evidence="6">
    <location>
        <begin position="1"/>
        <end position="21"/>
    </location>
</feature>
<comment type="similarity">
    <text evidence="1 5">Belongs to the peptidase S8 family.</text>
</comment>
<comment type="caution">
    <text evidence="9">The sequence shown here is derived from an EMBL/GenBank/DDBJ whole genome shotgun (WGS) entry which is preliminary data.</text>
</comment>
<dbReference type="PANTHER" id="PTHR43806">
    <property type="entry name" value="PEPTIDASE S8"/>
    <property type="match status" value="1"/>
</dbReference>
<feature type="active site" description="Charge relay system" evidence="5">
    <location>
        <position position="182"/>
    </location>
</feature>
<dbReference type="PROSITE" id="PS00138">
    <property type="entry name" value="SUBTILASE_SER"/>
    <property type="match status" value="1"/>
</dbReference>
<keyword evidence="6" id="KW-0732">Signal</keyword>
<evidence type="ECO:0000256" key="2">
    <source>
        <dbReference type="ARBA" id="ARBA00022670"/>
    </source>
</evidence>
<feature type="active site" description="Charge relay system" evidence="5">
    <location>
        <position position="424"/>
    </location>
</feature>
<dbReference type="Pfam" id="PF00082">
    <property type="entry name" value="Peptidase_S8"/>
    <property type="match status" value="1"/>
</dbReference>
<evidence type="ECO:0000313" key="10">
    <source>
        <dbReference type="Proteomes" id="UP001165293"/>
    </source>
</evidence>
<evidence type="ECO:0000259" key="8">
    <source>
        <dbReference type="Pfam" id="PF04151"/>
    </source>
</evidence>
<gene>
    <name evidence="9" type="ORF">LK996_09760</name>
</gene>
<evidence type="ECO:0000256" key="6">
    <source>
        <dbReference type="SAM" id="SignalP"/>
    </source>
</evidence>
<dbReference type="InterPro" id="IPR034176">
    <property type="entry name" value="Peptidases_S8_13"/>
</dbReference>
<dbReference type="PROSITE" id="PS51257">
    <property type="entry name" value="PROKAR_LIPOPROTEIN"/>
    <property type="match status" value="1"/>
</dbReference>
<evidence type="ECO:0000256" key="4">
    <source>
        <dbReference type="ARBA" id="ARBA00022825"/>
    </source>
</evidence>
<dbReference type="InterPro" id="IPR007280">
    <property type="entry name" value="Peptidase_C_arc/bac"/>
</dbReference>
<dbReference type="Gene3D" id="2.60.120.380">
    <property type="match status" value="1"/>
</dbReference>
<dbReference type="PANTHER" id="PTHR43806:SF11">
    <property type="entry name" value="CEREVISIN-RELATED"/>
    <property type="match status" value="1"/>
</dbReference>
<dbReference type="InterPro" id="IPR050131">
    <property type="entry name" value="Peptidase_S8_subtilisin-like"/>
</dbReference>
<dbReference type="PRINTS" id="PR00723">
    <property type="entry name" value="SUBTILISIN"/>
</dbReference>
<dbReference type="Proteomes" id="UP001165293">
    <property type="component" value="Unassembled WGS sequence"/>
</dbReference>
<evidence type="ECO:0000259" key="7">
    <source>
        <dbReference type="Pfam" id="PF00082"/>
    </source>
</evidence>
<evidence type="ECO:0000313" key="9">
    <source>
        <dbReference type="EMBL" id="MCC8363356.1"/>
    </source>
</evidence>
<dbReference type="PROSITE" id="PS51892">
    <property type="entry name" value="SUBTILASE"/>
    <property type="match status" value="1"/>
</dbReference>
<name>A0ABS8JIF3_9GAMM</name>
<protein>
    <submittedName>
        <fullName evidence="9">S8 family serine peptidase</fullName>
    </submittedName>
</protein>
<proteinExistence type="inferred from homology"/>
<dbReference type="InterPro" id="IPR015500">
    <property type="entry name" value="Peptidase_S8_subtilisin-rel"/>
</dbReference>
<keyword evidence="4 5" id="KW-0720">Serine protease</keyword>
<dbReference type="EMBL" id="JAJGAK010000002">
    <property type="protein sequence ID" value="MCC8363356.1"/>
    <property type="molecule type" value="Genomic_DNA"/>
</dbReference>
<feature type="chain" id="PRO_5045365396" evidence="6">
    <location>
        <begin position="22"/>
        <end position="594"/>
    </location>
</feature>
<keyword evidence="3 5" id="KW-0378">Hydrolase</keyword>
<reference evidence="9" key="1">
    <citation type="submission" date="2021-10" db="EMBL/GenBank/DDBJ databases">
        <authorList>
            <person name="Lyu M."/>
            <person name="Wang X."/>
            <person name="Meng X."/>
            <person name="Xu K."/>
        </authorList>
    </citation>
    <scope>NUCLEOTIDE SEQUENCE</scope>
    <source>
        <strain evidence="9">A6</strain>
    </source>
</reference>
<feature type="domain" description="Peptidase S8/S53" evidence="7">
    <location>
        <begin position="173"/>
        <end position="472"/>
    </location>
</feature>
<dbReference type="InterPro" id="IPR000209">
    <property type="entry name" value="Peptidase_S8/S53_dom"/>
</dbReference>
<evidence type="ECO:0000256" key="1">
    <source>
        <dbReference type="ARBA" id="ARBA00011073"/>
    </source>
</evidence>
<accession>A0ABS8JIF3</accession>
<dbReference type="Pfam" id="PF04151">
    <property type="entry name" value="PPC"/>
    <property type="match status" value="1"/>
</dbReference>